<sequence>MYCFCVDLSRRSCLFKN</sequence>
<reference evidence="1" key="2">
    <citation type="journal article" date="2015" name="Data Brief">
        <title>Shoot transcriptome of the giant reed, Arundo donax.</title>
        <authorList>
            <person name="Barrero R.A."/>
            <person name="Guerrero F.D."/>
            <person name="Moolhuijzen P."/>
            <person name="Goolsby J.A."/>
            <person name="Tidwell J."/>
            <person name="Bellgard S.E."/>
            <person name="Bellgard M.I."/>
        </authorList>
    </citation>
    <scope>NUCLEOTIDE SEQUENCE</scope>
    <source>
        <tissue evidence="1">Shoot tissue taken approximately 20 cm above the soil surface</tissue>
    </source>
</reference>
<proteinExistence type="predicted"/>
<dbReference type="EMBL" id="GBRH01182132">
    <property type="protein sequence ID" value="JAE15764.1"/>
    <property type="molecule type" value="Transcribed_RNA"/>
</dbReference>
<organism evidence="1">
    <name type="scientific">Arundo donax</name>
    <name type="common">Giant reed</name>
    <name type="synonym">Donax arundinaceus</name>
    <dbReference type="NCBI Taxonomy" id="35708"/>
    <lineage>
        <taxon>Eukaryota</taxon>
        <taxon>Viridiplantae</taxon>
        <taxon>Streptophyta</taxon>
        <taxon>Embryophyta</taxon>
        <taxon>Tracheophyta</taxon>
        <taxon>Spermatophyta</taxon>
        <taxon>Magnoliopsida</taxon>
        <taxon>Liliopsida</taxon>
        <taxon>Poales</taxon>
        <taxon>Poaceae</taxon>
        <taxon>PACMAD clade</taxon>
        <taxon>Arundinoideae</taxon>
        <taxon>Arundineae</taxon>
        <taxon>Arundo</taxon>
    </lineage>
</organism>
<dbReference type="AlphaFoldDB" id="A0A0A9FX20"/>
<evidence type="ECO:0000313" key="1">
    <source>
        <dbReference type="EMBL" id="JAE15764.1"/>
    </source>
</evidence>
<protein>
    <submittedName>
        <fullName evidence="1">Uncharacterized protein</fullName>
    </submittedName>
</protein>
<reference evidence="1" key="1">
    <citation type="submission" date="2014-09" db="EMBL/GenBank/DDBJ databases">
        <authorList>
            <person name="Magalhaes I.L.F."/>
            <person name="Oliveira U."/>
            <person name="Santos F.R."/>
            <person name="Vidigal T.H.D.A."/>
            <person name="Brescovit A.D."/>
            <person name="Santos A.J."/>
        </authorList>
    </citation>
    <scope>NUCLEOTIDE SEQUENCE</scope>
    <source>
        <tissue evidence="1">Shoot tissue taken approximately 20 cm above the soil surface</tissue>
    </source>
</reference>
<name>A0A0A9FX20_ARUDO</name>
<accession>A0A0A9FX20</accession>